<dbReference type="InterPro" id="IPR027417">
    <property type="entry name" value="P-loop_NTPase"/>
</dbReference>
<feature type="domain" description="DNA2/NAM7 helicase helicase" evidence="2">
    <location>
        <begin position="259"/>
        <end position="348"/>
    </location>
</feature>
<protein>
    <recommendedName>
        <fullName evidence="6">DNA helicase</fullName>
    </recommendedName>
</protein>
<accession>A0A0M3DJC8</accession>
<dbReference type="PATRIC" id="fig|1629550.3.peg.1146"/>
<dbReference type="AlphaFoldDB" id="A0A0M3DJC8"/>
<organism evidence="4 5">
    <name type="scientific">Paraclostridium benzoelyticum</name>
    <dbReference type="NCBI Taxonomy" id="1629550"/>
    <lineage>
        <taxon>Bacteria</taxon>
        <taxon>Bacillati</taxon>
        <taxon>Bacillota</taxon>
        <taxon>Clostridia</taxon>
        <taxon>Peptostreptococcales</taxon>
        <taxon>Peptostreptococcaceae</taxon>
        <taxon>Paraclostridium</taxon>
    </lineage>
</organism>
<dbReference type="InterPro" id="IPR047187">
    <property type="entry name" value="SF1_C_Upf1"/>
</dbReference>
<dbReference type="EMBL" id="LBBT01000184">
    <property type="protein sequence ID" value="KKY01467.1"/>
    <property type="molecule type" value="Genomic_DNA"/>
</dbReference>
<evidence type="ECO:0000259" key="2">
    <source>
        <dbReference type="Pfam" id="PF13086"/>
    </source>
</evidence>
<comment type="caution">
    <text evidence="4">The sequence shown here is derived from an EMBL/GenBank/DDBJ whole genome shotgun (WGS) entry which is preliminary data.</text>
</comment>
<dbReference type="PANTHER" id="PTHR10887">
    <property type="entry name" value="DNA2/NAM7 HELICASE FAMILY"/>
    <property type="match status" value="1"/>
</dbReference>
<keyword evidence="5" id="KW-1185">Reference proteome</keyword>
<dbReference type="Pfam" id="PF13087">
    <property type="entry name" value="AAA_12"/>
    <property type="match status" value="1"/>
</dbReference>
<sequence length="1002" mass="115916">MINNITRYFRSALIAKNQGFIDIKNLDNKYEIIDKIDLYRGTIDLDIVNKLQLSSKENRGSKDKSIDVIIISKVIKTKFIDTRVLNNRLKSLTGILYMPANIDKDGNLSMSEKHPWIPREFLSPMIEPQLSLGNVEDIDDFLSNSTGQREKIESWKDYFNYTKDFYEYVIKSKYDENTLNFNNENIELEENIYIILDDTVNASFHIEALYKDILKNDTSKLLYEKFITPSIEKSMELIPNDSYLKMKEHKGQMGGEYPLSESQREALNHFSEIKDGDLLAISGPPGTGKTTLLQSIVADLYVKNAIKEEKAPVIVASSTNNQAVTNIIDSFGGILPKGIKNLEMRWIEGINSFATYFPSSTKKDESVKKGYQCTSNRGNLFAEDIDSSENIVKSEEKMLFNASKYFDSEIKDIHACKKILHDEIINIDKIKNKVIQELQDLRDVIGEVSLDKYIQNIDDKILQSKNKIYDFKYKLEINENKIYEYRKRTVEWENIYSKLPWYVRVLSRFKVFTRKIKIHLQIYIESYEYELMDNFNSIDDIYAYYVRLINHLNKEKIDYNEEVKIIKKSIENSEDELNRLKILQEKIKLSFTELLKYNNESESKVNKYINECSILKVNDYLDTSVRYIEFWLAVHYYECRWLLKEDYLTEKQRGTTYSNVISSLYHRLAMVTPCMVMTFFMLPGQFKIYNKNEKIDNYLYNFIDLLIVDEAGQVSPEDAAASFALAKKAIIVGDEKQIPPVWGINAALDESLAIKNNVVNQNLSFERLKITGQNCSQSSVMKVAVNSCKYDKYEKGLFLSEHRRCYNEIIAYCNELVYKGRLKPCRGNGSEDKKYPIKKYPHMGYKNIKVSTSEKKGGSRVNKMEAEEIAKWISQNYQVIINSYNNSGDIKENEIIAIITPFKAQVKILKKQLEKYLGKASKNVSIGTVHTFQGAERKVIILSTVYGDNDGCFFINHNESLMNVAVSRAKDVFLVFGSRSCLDSKGSSSSAILKKYTNYEIV</sequence>
<proteinExistence type="predicted"/>
<evidence type="ECO:0000259" key="3">
    <source>
        <dbReference type="Pfam" id="PF13087"/>
    </source>
</evidence>
<dbReference type="InterPro" id="IPR041679">
    <property type="entry name" value="DNA2/NAM7-like_C"/>
</dbReference>
<dbReference type="PANTHER" id="PTHR10887:SF530">
    <property type="entry name" value="SUPERFAMILY I DNA HELICASES"/>
    <property type="match status" value="1"/>
</dbReference>
<feature type="domain" description="DNA2/NAM7 helicase-like C-terminal" evidence="3">
    <location>
        <begin position="793"/>
        <end position="979"/>
    </location>
</feature>
<dbReference type="Proteomes" id="UP000034407">
    <property type="component" value="Unassembled WGS sequence"/>
</dbReference>
<feature type="coiled-coil region" evidence="1">
    <location>
        <begin position="556"/>
        <end position="590"/>
    </location>
</feature>
<dbReference type="Pfam" id="PF13086">
    <property type="entry name" value="AAA_11"/>
    <property type="match status" value="1"/>
</dbReference>
<keyword evidence="1" id="KW-0175">Coiled coil</keyword>
<dbReference type="SUPFAM" id="SSF52540">
    <property type="entry name" value="P-loop containing nucleoside triphosphate hydrolases"/>
    <property type="match status" value="1"/>
</dbReference>
<evidence type="ECO:0000313" key="5">
    <source>
        <dbReference type="Proteomes" id="UP000034407"/>
    </source>
</evidence>
<dbReference type="InterPro" id="IPR041677">
    <property type="entry name" value="DNA2/NAM7_AAA_11"/>
</dbReference>
<evidence type="ECO:0008006" key="6">
    <source>
        <dbReference type="Google" id="ProtNLM"/>
    </source>
</evidence>
<name>A0A0M3DJC8_9FIRM</name>
<dbReference type="GO" id="GO:0004386">
    <property type="term" value="F:helicase activity"/>
    <property type="evidence" value="ECO:0007669"/>
    <property type="project" value="InterPro"/>
</dbReference>
<reference evidence="4 5" key="1">
    <citation type="submission" date="2015-04" db="EMBL/GenBank/DDBJ databases">
        <title>Microcin producing Clostridium sp. JC272T.</title>
        <authorList>
            <person name="Jyothsna T."/>
            <person name="Sasikala C."/>
            <person name="Ramana C."/>
        </authorList>
    </citation>
    <scope>NUCLEOTIDE SEQUENCE [LARGE SCALE GENOMIC DNA]</scope>
    <source>
        <strain evidence="4 5">JC272</strain>
    </source>
</reference>
<dbReference type="RefSeq" id="WP_046822875.1">
    <property type="nucleotide sequence ID" value="NZ_LBBT01000184.1"/>
</dbReference>
<dbReference type="CDD" id="cd18808">
    <property type="entry name" value="SF1_C_Upf1"/>
    <property type="match status" value="1"/>
</dbReference>
<evidence type="ECO:0000313" key="4">
    <source>
        <dbReference type="EMBL" id="KKY01467.1"/>
    </source>
</evidence>
<evidence type="ECO:0000256" key="1">
    <source>
        <dbReference type="SAM" id="Coils"/>
    </source>
</evidence>
<dbReference type="Gene3D" id="3.40.50.300">
    <property type="entry name" value="P-loop containing nucleotide triphosphate hydrolases"/>
    <property type="match status" value="3"/>
</dbReference>
<gene>
    <name evidence="4" type="ORF">VN21_08550</name>
</gene>
<dbReference type="InterPro" id="IPR045055">
    <property type="entry name" value="DNA2/NAM7-like"/>
</dbReference>
<dbReference type="OrthoDB" id="9757917at2"/>